<accession>A0A6B0VJW3</accession>
<dbReference type="OrthoDB" id="204500at2157"/>
<keyword evidence="2" id="KW-1185">Reference proteome</keyword>
<dbReference type="Proteomes" id="UP000434101">
    <property type="component" value="Unassembled WGS sequence"/>
</dbReference>
<comment type="caution">
    <text evidence="1">The sequence shown here is derived from an EMBL/GenBank/DDBJ whole genome shotgun (WGS) entry which is preliminary data.</text>
</comment>
<dbReference type="RefSeq" id="WP_160064059.1">
    <property type="nucleotide sequence ID" value="NZ_WUYX01000026.1"/>
</dbReference>
<protein>
    <submittedName>
        <fullName evidence="1">Uncharacterized protein</fullName>
    </submittedName>
</protein>
<proteinExistence type="predicted"/>
<sequence length="73" mass="8171">MTENSADPPEIEVSLDDETELELHRTEFNTDGLPLEFSLDGVVRSIDPDVLDELQGVTLEPIGIRFRLVSTDE</sequence>
<reference evidence="1 2" key="1">
    <citation type="submission" date="2020-01" db="EMBL/GenBank/DDBJ databases">
        <title>Natronorubrum sp. JWXQ-INN 674 isolated from Inner Mongolia Autonomous Region of China.</title>
        <authorList>
            <person name="Xue Q."/>
        </authorList>
    </citation>
    <scope>NUCLEOTIDE SEQUENCE [LARGE SCALE GENOMIC DNA]</scope>
    <source>
        <strain evidence="1 2">JWXQ-INN-674</strain>
    </source>
</reference>
<name>A0A6B0VJW3_9EURY</name>
<gene>
    <name evidence="1" type="ORF">GS429_07070</name>
</gene>
<organism evidence="1 2">
    <name type="scientific">Natronorubrum halalkaliphilum</name>
    <dbReference type="NCBI Taxonomy" id="2691917"/>
    <lineage>
        <taxon>Archaea</taxon>
        <taxon>Methanobacteriati</taxon>
        <taxon>Methanobacteriota</taxon>
        <taxon>Stenosarchaea group</taxon>
        <taxon>Halobacteria</taxon>
        <taxon>Halobacteriales</taxon>
        <taxon>Natrialbaceae</taxon>
        <taxon>Natronorubrum</taxon>
    </lineage>
</organism>
<dbReference type="EMBL" id="WUYX01000026">
    <property type="protein sequence ID" value="MXV61830.1"/>
    <property type="molecule type" value="Genomic_DNA"/>
</dbReference>
<dbReference type="AlphaFoldDB" id="A0A6B0VJW3"/>
<evidence type="ECO:0000313" key="1">
    <source>
        <dbReference type="EMBL" id="MXV61830.1"/>
    </source>
</evidence>
<evidence type="ECO:0000313" key="2">
    <source>
        <dbReference type="Proteomes" id="UP000434101"/>
    </source>
</evidence>